<dbReference type="RefSeq" id="WP_125242832.1">
    <property type="nucleotide sequence ID" value="NZ_RSED01000005.1"/>
</dbReference>
<evidence type="ECO:0000259" key="3">
    <source>
        <dbReference type="Pfam" id="PF07589"/>
    </source>
</evidence>
<reference evidence="4 5" key="1">
    <citation type="submission" date="2018-12" db="EMBL/GenBank/DDBJ databases">
        <title>The whole draft genome of Aquabacterium sp. SJQ9.</title>
        <authorList>
            <person name="Sun L."/>
            <person name="Gao X."/>
            <person name="Chen W."/>
            <person name="Huang K."/>
        </authorList>
    </citation>
    <scope>NUCLEOTIDE SEQUENCE [LARGE SCALE GENOMIC DNA]</scope>
    <source>
        <strain evidence="4 5">SJQ9</strain>
    </source>
</reference>
<evidence type="ECO:0000313" key="4">
    <source>
        <dbReference type="EMBL" id="RRS05014.1"/>
    </source>
</evidence>
<keyword evidence="2" id="KW-0732">Signal</keyword>
<organism evidence="4 5">
    <name type="scientific">Aquabacterium soli</name>
    <dbReference type="NCBI Taxonomy" id="2493092"/>
    <lineage>
        <taxon>Bacteria</taxon>
        <taxon>Pseudomonadati</taxon>
        <taxon>Pseudomonadota</taxon>
        <taxon>Betaproteobacteria</taxon>
        <taxon>Burkholderiales</taxon>
        <taxon>Aquabacterium</taxon>
    </lineage>
</organism>
<keyword evidence="1" id="KW-1133">Transmembrane helix</keyword>
<evidence type="ECO:0000256" key="1">
    <source>
        <dbReference type="SAM" id="Phobius"/>
    </source>
</evidence>
<comment type="caution">
    <text evidence="4">The sequence shown here is derived from an EMBL/GenBank/DDBJ whole genome shotgun (WGS) entry which is preliminary data.</text>
</comment>
<sequence length="189" mass="19119">MKHFKTLLAAAALAATAGAHAAGSILVSEPGSDPFTIETGIFNGSSYDIQSLTFDFSGILGLDGGNLVIDGSPLAVSTPAGTTATFFGSGAVFGFNFAGFDTFKVVTFKWDPDTTLDSDYGATGLDFLNATVTAVTSGGTFTGKFAQVVGTPDVVASLSPVPEPATWAMFACGLGVAGVVAARRRSTQA</sequence>
<dbReference type="NCBIfam" id="TIGR02595">
    <property type="entry name" value="PEP_CTERM"/>
    <property type="match status" value="1"/>
</dbReference>
<name>A0A3R8T348_9BURK</name>
<dbReference type="Pfam" id="PF07589">
    <property type="entry name" value="PEP-CTERM"/>
    <property type="match status" value="1"/>
</dbReference>
<evidence type="ECO:0000256" key="2">
    <source>
        <dbReference type="SAM" id="SignalP"/>
    </source>
</evidence>
<accession>A0A3R8T348</accession>
<protein>
    <submittedName>
        <fullName evidence="4">PEP-CTERM sorting domain-containing protein</fullName>
    </submittedName>
</protein>
<feature type="transmembrane region" description="Helical" evidence="1">
    <location>
        <begin position="165"/>
        <end position="182"/>
    </location>
</feature>
<evidence type="ECO:0000313" key="5">
    <source>
        <dbReference type="Proteomes" id="UP000269265"/>
    </source>
</evidence>
<keyword evidence="5" id="KW-1185">Reference proteome</keyword>
<dbReference type="OrthoDB" id="8537356at2"/>
<dbReference type="EMBL" id="RSED01000005">
    <property type="protein sequence ID" value="RRS05014.1"/>
    <property type="molecule type" value="Genomic_DNA"/>
</dbReference>
<dbReference type="InterPro" id="IPR013424">
    <property type="entry name" value="Ice-binding_C"/>
</dbReference>
<keyword evidence="1" id="KW-0472">Membrane</keyword>
<dbReference type="Proteomes" id="UP000269265">
    <property type="component" value="Unassembled WGS sequence"/>
</dbReference>
<proteinExistence type="predicted"/>
<feature type="domain" description="Ice-binding protein C-terminal" evidence="3">
    <location>
        <begin position="160"/>
        <end position="185"/>
    </location>
</feature>
<keyword evidence="1" id="KW-0812">Transmembrane</keyword>
<feature type="chain" id="PRO_5018676572" evidence="2">
    <location>
        <begin position="22"/>
        <end position="189"/>
    </location>
</feature>
<feature type="signal peptide" evidence="2">
    <location>
        <begin position="1"/>
        <end position="21"/>
    </location>
</feature>
<gene>
    <name evidence="4" type="ORF">EIP75_08610</name>
</gene>
<dbReference type="AlphaFoldDB" id="A0A3R8T348"/>